<reference evidence="1" key="2">
    <citation type="journal article" date="2020" name="Nat. Commun.">
        <title>Large-scale genome sequencing of mycorrhizal fungi provides insights into the early evolution of symbiotic traits.</title>
        <authorList>
            <person name="Miyauchi S."/>
            <person name="Kiss E."/>
            <person name="Kuo A."/>
            <person name="Drula E."/>
            <person name="Kohler A."/>
            <person name="Sanchez-Garcia M."/>
            <person name="Morin E."/>
            <person name="Andreopoulos B."/>
            <person name="Barry K.W."/>
            <person name="Bonito G."/>
            <person name="Buee M."/>
            <person name="Carver A."/>
            <person name="Chen C."/>
            <person name="Cichocki N."/>
            <person name="Clum A."/>
            <person name="Culley D."/>
            <person name="Crous P.W."/>
            <person name="Fauchery L."/>
            <person name="Girlanda M."/>
            <person name="Hayes R.D."/>
            <person name="Keri Z."/>
            <person name="LaButti K."/>
            <person name="Lipzen A."/>
            <person name="Lombard V."/>
            <person name="Magnuson J."/>
            <person name="Maillard F."/>
            <person name="Murat C."/>
            <person name="Nolan M."/>
            <person name="Ohm R.A."/>
            <person name="Pangilinan J."/>
            <person name="Pereira M.F."/>
            <person name="Perotto S."/>
            <person name="Peter M."/>
            <person name="Pfister S."/>
            <person name="Riley R."/>
            <person name="Sitrit Y."/>
            <person name="Stielow J.B."/>
            <person name="Szollosi G."/>
            <person name="Zifcakova L."/>
            <person name="Stursova M."/>
            <person name="Spatafora J.W."/>
            <person name="Tedersoo L."/>
            <person name="Vaario L.M."/>
            <person name="Yamada A."/>
            <person name="Yan M."/>
            <person name="Wang P."/>
            <person name="Xu J."/>
            <person name="Bruns T."/>
            <person name="Baldrian P."/>
            <person name="Vilgalys R."/>
            <person name="Dunand C."/>
            <person name="Henrissat B."/>
            <person name="Grigoriev I.V."/>
            <person name="Hibbett D."/>
            <person name="Nagy L.G."/>
            <person name="Martin F.M."/>
        </authorList>
    </citation>
    <scope>NUCLEOTIDE SEQUENCE</scope>
    <source>
        <strain evidence="1">BED1</strain>
    </source>
</reference>
<comment type="caution">
    <text evidence="1">The sequence shown here is derived from an EMBL/GenBank/DDBJ whole genome shotgun (WGS) entry which is preliminary data.</text>
</comment>
<sequence>MLSQSPCGLKICLLGGSTWPKILLYEVRWQPLEVGSTFLGHMRLLRIEPGMANLGSTGLAPMGQTRPVFDPLRRLPPEEVCWIIMDHSFACEVNDAPLRGMTCRAPDGMAYWLHAFPTIYSSLHLHALRETNPQLIPTDQNRGG</sequence>
<proteinExistence type="predicted"/>
<dbReference type="EMBL" id="WHUW01000016">
    <property type="protein sequence ID" value="KAF8438630.1"/>
    <property type="molecule type" value="Genomic_DNA"/>
</dbReference>
<name>A0AAD4BS05_BOLED</name>
<protein>
    <submittedName>
        <fullName evidence="1">Uncharacterized protein</fullName>
    </submittedName>
</protein>
<dbReference type="AlphaFoldDB" id="A0AAD4BS05"/>
<reference evidence="1" key="1">
    <citation type="submission" date="2019-10" db="EMBL/GenBank/DDBJ databases">
        <authorList>
            <consortium name="DOE Joint Genome Institute"/>
            <person name="Kuo A."/>
            <person name="Miyauchi S."/>
            <person name="Kiss E."/>
            <person name="Drula E."/>
            <person name="Kohler A."/>
            <person name="Sanchez-Garcia M."/>
            <person name="Andreopoulos B."/>
            <person name="Barry K.W."/>
            <person name="Bonito G."/>
            <person name="Buee M."/>
            <person name="Carver A."/>
            <person name="Chen C."/>
            <person name="Cichocki N."/>
            <person name="Clum A."/>
            <person name="Culley D."/>
            <person name="Crous P.W."/>
            <person name="Fauchery L."/>
            <person name="Girlanda M."/>
            <person name="Hayes R."/>
            <person name="Keri Z."/>
            <person name="LaButti K."/>
            <person name="Lipzen A."/>
            <person name="Lombard V."/>
            <person name="Magnuson J."/>
            <person name="Maillard F."/>
            <person name="Morin E."/>
            <person name="Murat C."/>
            <person name="Nolan M."/>
            <person name="Ohm R."/>
            <person name="Pangilinan J."/>
            <person name="Pereira M."/>
            <person name="Perotto S."/>
            <person name="Peter M."/>
            <person name="Riley R."/>
            <person name="Sitrit Y."/>
            <person name="Stielow B."/>
            <person name="Szollosi G."/>
            <person name="Zifcakova L."/>
            <person name="Stursova M."/>
            <person name="Spatafora J.W."/>
            <person name="Tedersoo L."/>
            <person name="Vaario L.-M."/>
            <person name="Yamada A."/>
            <person name="Yan M."/>
            <person name="Wang P."/>
            <person name="Xu J."/>
            <person name="Bruns T."/>
            <person name="Baldrian P."/>
            <person name="Vilgalys R."/>
            <person name="Henrissat B."/>
            <person name="Grigoriev I.V."/>
            <person name="Hibbett D."/>
            <person name="Nagy L.G."/>
            <person name="Martin F.M."/>
        </authorList>
    </citation>
    <scope>NUCLEOTIDE SEQUENCE</scope>
    <source>
        <strain evidence="1">BED1</strain>
    </source>
</reference>
<dbReference type="Proteomes" id="UP001194468">
    <property type="component" value="Unassembled WGS sequence"/>
</dbReference>
<organism evidence="1 2">
    <name type="scientific">Boletus edulis BED1</name>
    <dbReference type="NCBI Taxonomy" id="1328754"/>
    <lineage>
        <taxon>Eukaryota</taxon>
        <taxon>Fungi</taxon>
        <taxon>Dikarya</taxon>
        <taxon>Basidiomycota</taxon>
        <taxon>Agaricomycotina</taxon>
        <taxon>Agaricomycetes</taxon>
        <taxon>Agaricomycetidae</taxon>
        <taxon>Boletales</taxon>
        <taxon>Boletineae</taxon>
        <taxon>Boletaceae</taxon>
        <taxon>Boletoideae</taxon>
        <taxon>Boletus</taxon>
    </lineage>
</organism>
<evidence type="ECO:0000313" key="2">
    <source>
        <dbReference type="Proteomes" id="UP001194468"/>
    </source>
</evidence>
<accession>A0AAD4BS05</accession>
<gene>
    <name evidence="1" type="ORF">L210DRAFT_2277200</name>
</gene>
<evidence type="ECO:0000313" key="1">
    <source>
        <dbReference type="EMBL" id="KAF8438630.1"/>
    </source>
</evidence>
<keyword evidence="2" id="KW-1185">Reference proteome</keyword>